<evidence type="ECO:0000313" key="2">
    <source>
        <dbReference type="EMBL" id="JAA82504.1"/>
    </source>
</evidence>
<evidence type="ECO:0000256" key="1">
    <source>
        <dbReference type="SAM" id="Phobius"/>
    </source>
</evidence>
<proteinExistence type="predicted"/>
<keyword evidence="1" id="KW-1133">Transmembrane helix</keyword>
<name>S4NYU0_9NEOP</name>
<dbReference type="EMBL" id="GAIX01010056">
    <property type="protein sequence ID" value="JAA82504.1"/>
    <property type="molecule type" value="Transcribed_RNA"/>
</dbReference>
<sequence length="93" mass="10188">MGFGGGFSFFTVLLRLVVLTVLLRAFLPFLASPFFLPTSTISISLSLSFKKSQSLSVSSAKSYLSFINSSLLSLSLFMPFTLLSLYRKSESLS</sequence>
<feature type="non-terminal residue" evidence="2">
    <location>
        <position position="93"/>
    </location>
</feature>
<keyword evidence="1" id="KW-0812">Transmembrane</keyword>
<accession>S4NYU0</accession>
<organism evidence="2">
    <name type="scientific">Pararge aegeria</name>
    <name type="common">speckled wood butterfly</name>
    <dbReference type="NCBI Taxonomy" id="116150"/>
    <lineage>
        <taxon>Eukaryota</taxon>
        <taxon>Metazoa</taxon>
        <taxon>Ecdysozoa</taxon>
        <taxon>Arthropoda</taxon>
        <taxon>Hexapoda</taxon>
        <taxon>Insecta</taxon>
        <taxon>Pterygota</taxon>
        <taxon>Neoptera</taxon>
        <taxon>Endopterygota</taxon>
        <taxon>Lepidoptera</taxon>
        <taxon>Glossata</taxon>
        <taxon>Ditrysia</taxon>
        <taxon>Papilionoidea</taxon>
        <taxon>Nymphalidae</taxon>
        <taxon>Satyrinae</taxon>
        <taxon>Satyrini</taxon>
        <taxon>Parargina</taxon>
        <taxon>Pararge</taxon>
    </lineage>
</organism>
<dbReference type="AlphaFoldDB" id="S4NYU0"/>
<feature type="transmembrane region" description="Helical" evidence="1">
    <location>
        <begin position="12"/>
        <end position="36"/>
    </location>
</feature>
<feature type="transmembrane region" description="Helical" evidence="1">
    <location>
        <begin position="63"/>
        <end position="86"/>
    </location>
</feature>
<reference evidence="2" key="1">
    <citation type="journal article" date="2013" name="BMC Genomics">
        <title>Unscrambling butterfly oogenesis.</title>
        <authorList>
            <person name="Carter J.M."/>
            <person name="Baker S.C."/>
            <person name="Pink R."/>
            <person name="Carter D.R."/>
            <person name="Collins A."/>
            <person name="Tomlin J."/>
            <person name="Gibbs M."/>
            <person name="Breuker C.J."/>
        </authorList>
    </citation>
    <scope>NUCLEOTIDE SEQUENCE</scope>
    <source>
        <tissue evidence="2">Ovary</tissue>
    </source>
</reference>
<protein>
    <submittedName>
        <fullName evidence="2">Uncharacterized protein</fullName>
    </submittedName>
</protein>
<reference evidence="2" key="2">
    <citation type="submission" date="2013-05" db="EMBL/GenBank/DDBJ databases">
        <authorList>
            <person name="Carter J.-M."/>
            <person name="Baker S.C."/>
            <person name="Pink R."/>
            <person name="Carter D.R.F."/>
            <person name="Collins A."/>
            <person name="Tomlin J."/>
            <person name="Gibbs M."/>
            <person name="Breuker C.J."/>
        </authorList>
    </citation>
    <scope>NUCLEOTIDE SEQUENCE</scope>
    <source>
        <tissue evidence="2">Ovary</tissue>
    </source>
</reference>
<keyword evidence="1" id="KW-0472">Membrane</keyword>